<dbReference type="GO" id="GO:0048039">
    <property type="term" value="F:ubiquinone binding"/>
    <property type="evidence" value="ECO:0007669"/>
    <property type="project" value="TreeGrafter"/>
</dbReference>
<evidence type="ECO:0000256" key="8">
    <source>
        <dbReference type="ARBA" id="ARBA00022692"/>
    </source>
</evidence>
<dbReference type="GO" id="GO:0008137">
    <property type="term" value="F:NADH dehydrogenase (ubiquinone) activity"/>
    <property type="evidence" value="ECO:0007669"/>
    <property type="project" value="UniProtKB-UniRule"/>
</dbReference>
<dbReference type="InterPro" id="IPR001750">
    <property type="entry name" value="ND/Mrp_TM"/>
</dbReference>
<protein>
    <recommendedName>
        <fullName evidence="5 17">NADH-ubiquinone oxidoreductase chain 4</fullName>
        <ecNumber evidence="4 17">7.1.1.2</ecNumber>
    </recommendedName>
</protein>
<comment type="similarity">
    <text evidence="3 17">Belongs to the complex I subunit 4 family.</text>
</comment>
<feature type="transmembrane region" description="Helical" evidence="17">
    <location>
        <begin position="56"/>
        <end position="75"/>
    </location>
</feature>
<sequence length="450" mass="51591">MLKYLLFMLFLMPLGFNKKMWWVVQNLLFLLCFLIILDNYSGLSCWNLGFNFWFDNLSYCLVFLSVWIVLLMIMASESILSSSFYQAGFMVLVMVLLLLLFLSFISSNLFMFYLFFEGSLIPTLFLIFGWGYQPERIQAGTYLLFYTLLASLPLLIGIFYMEFIRDSLVMYNLWFMPFGGSFLEYVWYLSMVVAFLVKMPMFLVHLWLPSAHVEAPVSGSMILAGVLLKLGGYGLLRVYPYFEGISTQMNYMWFGISVVGVWVVSLICLRQVDVKSLIAYSSVAHMGLVLMGMMTLGLWGLRGALVLMVAHGLCSSGLFCLANISYERLGSRSLLINKGMLSFMPSMTLWWFLLSVANMAAPPTLNLLGEVCLLNSIVGWSYLSMIGIALMSFFSAAYTLYLYSYTQHGKYYSGLYSCWGGNVREYYMLFLHWFPLNLLILFCGPSFFWI</sequence>
<dbReference type="GO" id="GO:0003954">
    <property type="term" value="F:NADH dehydrogenase activity"/>
    <property type="evidence" value="ECO:0007669"/>
    <property type="project" value="TreeGrafter"/>
</dbReference>
<dbReference type="GeneID" id="54616144"/>
<comment type="catalytic activity">
    <reaction evidence="16 17">
        <text>a ubiquinone + NADH + 5 H(+)(in) = a ubiquinol + NAD(+) + 4 H(+)(out)</text>
        <dbReference type="Rhea" id="RHEA:29091"/>
        <dbReference type="Rhea" id="RHEA-COMP:9565"/>
        <dbReference type="Rhea" id="RHEA-COMP:9566"/>
        <dbReference type="ChEBI" id="CHEBI:15378"/>
        <dbReference type="ChEBI" id="CHEBI:16389"/>
        <dbReference type="ChEBI" id="CHEBI:17976"/>
        <dbReference type="ChEBI" id="CHEBI:57540"/>
        <dbReference type="ChEBI" id="CHEBI:57945"/>
        <dbReference type="EC" id="7.1.1.2"/>
    </reaction>
</comment>
<dbReference type="Pfam" id="PF01059">
    <property type="entry name" value="Oxidored_q5_N"/>
    <property type="match status" value="1"/>
</dbReference>
<keyword evidence="10 17" id="KW-0249">Electron transport</keyword>
<keyword evidence="13 17" id="KW-0830">Ubiquinone</keyword>
<evidence type="ECO:0000256" key="17">
    <source>
        <dbReference type="RuleBase" id="RU003297"/>
    </source>
</evidence>
<evidence type="ECO:0000256" key="16">
    <source>
        <dbReference type="ARBA" id="ARBA00049551"/>
    </source>
</evidence>
<evidence type="ECO:0000256" key="6">
    <source>
        <dbReference type="ARBA" id="ARBA00022448"/>
    </source>
</evidence>
<geneLocation type="mitochondrion" evidence="20"/>
<feature type="transmembrane region" description="Helical" evidence="17">
    <location>
        <begin position="87"/>
        <end position="105"/>
    </location>
</feature>
<comment type="function">
    <text evidence="17">Core subunit of the mitochondrial membrane respiratory chain NADH dehydrogenase (Complex I) which catalyzes electron transfer from NADH through the respiratory chain, using ubiquinone as an electron acceptor. Essential for the catalytic activity and assembly of complex I.</text>
</comment>
<feature type="transmembrane region" description="Helical" evidence="17">
    <location>
        <begin position="380"/>
        <end position="405"/>
    </location>
</feature>
<feature type="transmembrane region" description="Helical" evidence="17">
    <location>
        <begin position="305"/>
        <end position="326"/>
    </location>
</feature>
<gene>
    <name evidence="20" type="primary">ND4</name>
</gene>
<evidence type="ECO:0000256" key="14">
    <source>
        <dbReference type="ARBA" id="ARBA00023128"/>
    </source>
</evidence>
<dbReference type="EMBL" id="MT108230">
    <property type="protein sequence ID" value="QJA14868.1"/>
    <property type="molecule type" value="Genomic_DNA"/>
</dbReference>
<comment type="subcellular location">
    <subcellularLocation>
        <location evidence="2 17">Mitochondrion membrane</location>
        <topology evidence="2 17">Multi-pass membrane protein</topology>
    </subcellularLocation>
</comment>
<keyword evidence="9" id="KW-1278">Translocase</keyword>
<keyword evidence="7 17" id="KW-0679">Respiratory chain</keyword>
<comment type="function">
    <text evidence="1">Core subunit of the mitochondrial membrane respiratory chain NADH dehydrogenase (Complex I) that is believed to belong to the minimal assembly required for catalysis. Complex I functions in the transfer of electrons from NADH to the respiratory chain. The immediate electron acceptor for the enzyme is believed to be ubiquinone.</text>
</comment>
<reference evidence="20" key="1">
    <citation type="journal article" date="2020" name="Mitochondrial DNA Part B Resour">
        <title>Complete mitochondrial genome of the common silverfish Lepisma saccharina (Insecta: Zygentoma: Lepismatidae).</title>
        <authorList>
            <person name="Bai Y."/>
            <person name="Chen J."/>
            <person name="Li G."/>
            <person name="Wang H."/>
            <person name="Luo J."/>
            <person name="Li C."/>
        </authorList>
    </citation>
    <scope>NUCLEOTIDE SEQUENCE</scope>
</reference>
<evidence type="ECO:0000256" key="2">
    <source>
        <dbReference type="ARBA" id="ARBA00004225"/>
    </source>
</evidence>
<evidence type="ECO:0000256" key="9">
    <source>
        <dbReference type="ARBA" id="ARBA00022967"/>
    </source>
</evidence>
<dbReference type="GO" id="GO:0031966">
    <property type="term" value="C:mitochondrial membrane"/>
    <property type="evidence" value="ECO:0007669"/>
    <property type="project" value="UniProtKB-SubCell"/>
</dbReference>
<evidence type="ECO:0000313" key="20">
    <source>
        <dbReference type="EMBL" id="QJA14868.1"/>
    </source>
</evidence>
<feature type="transmembrane region" description="Helical" evidence="17">
    <location>
        <begin position="111"/>
        <end position="131"/>
    </location>
</feature>
<evidence type="ECO:0000259" key="19">
    <source>
        <dbReference type="Pfam" id="PF01059"/>
    </source>
</evidence>
<dbReference type="EC" id="7.1.1.2" evidence="4 17"/>
<dbReference type="GO" id="GO:0015990">
    <property type="term" value="P:electron transport coupled proton transport"/>
    <property type="evidence" value="ECO:0007669"/>
    <property type="project" value="TreeGrafter"/>
</dbReference>
<feature type="domain" description="NADH:quinone oxidoreductase/Mrp antiporter transmembrane" evidence="18">
    <location>
        <begin position="106"/>
        <end position="393"/>
    </location>
</feature>
<dbReference type="PANTHER" id="PTHR43507:SF20">
    <property type="entry name" value="NADH-UBIQUINONE OXIDOREDUCTASE CHAIN 4"/>
    <property type="match status" value="1"/>
</dbReference>
<keyword evidence="8 17" id="KW-0812">Transmembrane</keyword>
<name>A0A6H1XGZ6_LEPSA</name>
<evidence type="ECO:0000256" key="10">
    <source>
        <dbReference type="ARBA" id="ARBA00022982"/>
    </source>
</evidence>
<keyword evidence="14 17" id="KW-0496">Mitochondrion</keyword>
<evidence type="ECO:0000256" key="11">
    <source>
        <dbReference type="ARBA" id="ARBA00022989"/>
    </source>
</evidence>
<evidence type="ECO:0000256" key="13">
    <source>
        <dbReference type="ARBA" id="ARBA00023075"/>
    </source>
</evidence>
<dbReference type="InterPro" id="IPR000260">
    <property type="entry name" value="NADH4_N"/>
</dbReference>
<keyword evidence="15 17" id="KW-0472">Membrane</keyword>
<dbReference type="PRINTS" id="PR01437">
    <property type="entry name" value="NUOXDRDTASE4"/>
</dbReference>
<feature type="transmembrane region" description="Helical" evidence="17">
    <location>
        <begin position="220"/>
        <end position="239"/>
    </location>
</feature>
<accession>A0A6H1XGZ6</accession>
<dbReference type="RefSeq" id="YP_009774832.1">
    <property type="nucleotide sequence ID" value="NC_047445.1"/>
</dbReference>
<evidence type="ECO:0000256" key="4">
    <source>
        <dbReference type="ARBA" id="ARBA00012944"/>
    </source>
</evidence>
<evidence type="ECO:0000256" key="3">
    <source>
        <dbReference type="ARBA" id="ARBA00009025"/>
    </source>
</evidence>
<evidence type="ECO:0000256" key="12">
    <source>
        <dbReference type="ARBA" id="ARBA00023027"/>
    </source>
</evidence>
<evidence type="ECO:0000256" key="5">
    <source>
        <dbReference type="ARBA" id="ARBA00021006"/>
    </source>
</evidence>
<keyword evidence="11 17" id="KW-1133">Transmembrane helix</keyword>
<dbReference type="InterPro" id="IPR003918">
    <property type="entry name" value="NADH_UbQ_OxRdtase"/>
</dbReference>
<feature type="transmembrane region" description="Helical" evidence="17">
    <location>
        <begin position="251"/>
        <end position="270"/>
    </location>
</feature>
<evidence type="ECO:0000256" key="7">
    <source>
        <dbReference type="ARBA" id="ARBA00022660"/>
    </source>
</evidence>
<evidence type="ECO:0000256" key="15">
    <source>
        <dbReference type="ARBA" id="ARBA00023136"/>
    </source>
</evidence>
<feature type="transmembrane region" description="Helical" evidence="17">
    <location>
        <begin position="277"/>
        <end position="299"/>
    </location>
</feature>
<proteinExistence type="inferred from homology"/>
<feature type="transmembrane region" description="Helical" evidence="17">
    <location>
        <begin position="143"/>
        <end position="165"/>
    </location>
</feature>
<dbReference type="GO" id="GO:0042773">
    <property type="term" value="P:ATP synthesis coupled electron transport"/>
    <property type="evidence" value="ECO:0007669"/>
    <property type="project" value="InterPro"/>
</dbReference>
<feature type="transmembrane region" description="Helical" evidence="17">
    <location>
        <begin position="20"/>
        <end position="36"/>
    </location>
</feature>
<organism evidence="20">
    <name type="scientific">Lepisma saccharinum</name>
    <name type="common">Silverfish</name>
    <dbReference type="NCBI Taxonomy" id="50586"/>
    <lineage>
        <taxon>Eukaryota</taxon>
        <taxon>Metazoa</taxon>
        <taxon>Ecdysozoa</taxon>
        <taxon>Arthropoda</taxon>
        <taxon>Hexapoda</taxon>
        <taxon>Insecta</taxon>
        <taxon>Zygentoma</taxon>
        <taxon>Lepismatidae</taxon>
        <taxon>Lepisma</taxon>
    </lineage>
</organism>
<dbReference type="CTD" id="4538"/>
<evidence type="ECO:0000259" key="18">
    <source>
        <dbReference type="Pfam" id="PF00361"/>
    </source>
</evidence>
<dbReference type="Pfam" id="PF00361">
    <property type="entry name" value="Proton_antipo_M"/>
    <property type="match status" value="1"/>
</dbReference>
<feature type="transmembrane region" description="Helical" evidence="17">
    <location>
        <begin position="185"/>
        <end position="208"/>
    </location>
</feature>
<feature type="domain" description="NADH:ubiquinone oxidoreductase chain 4 N-terminal" evidence="19">
    <location>
        <begin position="1"/>
        <end position="102"/>
    </location>
</feature>
<evidence type="ECO:0000256" key="1">
    <source>
        <dbReference type="ARBA" id="ARBA00003257"/>
    </source>
</evidence>
<keyword evidence="6 17" id="KW-0813">Transport</keyword>
<feature type="transmembrane region" description="Helical" evidence="17">
    <location>
        <begin position="347"/>
        <end position="368"/>
    </location>
</feature>
<keyword evidence="12 17" id="KW-0520">NAD</keyword>
<dbReference type="AlphaFoldDB" id="A0A6H1XGZ6"/>
<feature type="transmembrane region" description="Helical" evidence="17">
    <location>
        <begin position="426"/>
        <end position="449"/>
    </location>
</feature>
<dbReference type="PANTHER" id="PTHR43507">
    <property type="entry name" value="NADH-UBIQUINONE OXIDOREDUCTASE CHAIN 4"/>
    <property type="match status" value="1"/>
</dbReference>